<comment type="caution">
    <text evidence="1">The sequence shown here is derived from an EMBL/GenBank/DDBJ whole genome shotgun (WGS) entry which is preliminary data.</text>
</comment>
<proteinExistence type="predicted"/>
<reference evidence="1" key="1">
    <citation type="submission" date="2021-03" db="EMBL/GenBank/DDBJ databases">
        <title>Draft genome sequence of rust myrtle Austropuccinia psidii MF-1, a brazilian biotype.</title>
        <authorList>
            <person name="Quecine M.C."/>
            <person name="Pachon D.M.R."/>
            <person name="Bonatelli M.L."/>
            <person name="Correr F.H."/>
            <person name="Franceschini L.M."/>
            <person name="Leite T.F."/>
            <person name="Margarido G.R.A."/>
            <person name="Almeida C.A."/>
            <person name="Ferrarezi J.A."/>
            <person name="Labate C.A."/>
        </authorList>
    </citation>
    <scope>NUCLEOTIDE SEQUENCE</scope>
    <source>
        <strain evidence="1">MF-1</strain>
    </source>
</reference>
<dbReference type="OrthoDB" id="3247418at2759"/>
<evidence type="ECO:0000313" key="2">
    <source>
        <dbReference type="Proteomes" id="UP000765509"/>
    </source>
</evidence>
<accession>A0A9Q3HHP7</accession>
<organism evidence="1 2">
    <name type="scientific">Austropuccinia psidii MF-1</name>
    <dbReference type="NCBI Taxonomy" id="1389203"/>
    <lineage>
        <taxon>Eukaryota</taxon>
        <taxon>Fungi</taxon>
        <taxon>Dikarya</taxon>
        <taxon>Basidiomycota</taxon>
        <taxon>Pucciniomycotina</taxon>
        <taxon>Pucciniomycetes</taxon>
        <taxon>Pucciniales</taxon>
        <taxon>Sphaerophragmiaceae</taxon>
        <taxon>Austropuccinia</taxon>
    </lineage>
</organism>
<name>A0A9Q3HHP7_9BASI</name>
<dbReference type="EMBL" id="AVOT02017099">
    <property type="protein sequence ID" value="MBW0502959.1"/>
    <property type="molecule type" value="Genomic_DNA"/>
</dbReference>
<dbReference type="AlphaFoldDB" id="A0A9Q3HHP7"/>
<gene>
    <name evidence="1" type="ORF">O181_042674</name>
</gene>
<evidence type="ECO:0000313" key="1">
    <source>
        <dbReference type="EMBL" id="MBW0502959.1"/>
    </source>
</evidence>
<protein>
    <submittedName>
        <fullName evidence="1">Uncharacterized protein</fullName>
    </submittedName>
</protein>
<dbReference type="Proteomes" id="UP000765509">
    <property type="component" value="Unassembled WGS sequence"/>
</dbReference>
<keyword evidence="2" id="KW-1185">Reference proteome</keyword>
<sequence length="166" mass="19312">MINLCALAQCTSMVTSKSLNKDYSLKFSQMYEVHQATSFELFENVKLNPNHHYTMHLPDHIDWWGPPMGVSEFGGERLVGILQNINNYHSNGAMEETLMKKFSQKQCLKVQTPDTTTKHGGNSKKVFELRRKTYERLFEYLQSTHPHFRDFCDLPHPQNALVLTNY</sequence>